<comment type="caution">
    <text evidence="7">The sequence shown here is derived from an EMBL/GenBank/DDBJ whole genome shotgun (WGS) entry which is preliminary data.</text>
</comment>
<evidence type="ECO:0000256" key="2">
    <source>
        <dbReference type="ARBA" id="ARBA00022801"/>
    </source>
</evidence>
<dbReference type="PANTHER" id="PTHR10353">
    <property type="entry name" value="GLYCOSYL HYDROLASE"/>
    <property type="match status" value="1"/>
</dbReference>
<evidence type="ECO:0000256" key="4">
    <source>
        <dbReference type="PROSITE-ProRule" id="PRU10055"/>
    </source>
</evidence>
<dbReference type="GO" id="GO:0033920">
    <property type="term" value="F:6-phospho-beta-galactosidase activity"/>
    <property type="evidence" value="ECO:0007669"/>
    <property type="project" value="UniProtKB-EC"/>
</dbReference>
<evidence type="ECO:0000256" key="6">
    <source>
        <dbReference type="RuleBase" id="RU004469"/>
    </source>
</evidence>
<dbReference type="FunFam" id="3.20.20.80:FF:000004">
    <property type="entry name" value="Beta-glucosidase 6-phospho-beta-glucosidase"/>
    <property type="match status" value="1"/>
</dbReference>
<comment type="pathway">
    <text evidence="6">Carbohydrate metabolism; lactose degradation; D-galactose 6-phosphate and beta-D-glucose from lactose 6-phosphate: step 1/1.</text>
</comment>
<dbReference type="InterPro" id="IPR018120">
    <property type="entry name" value="Glyco_hydro_1_AS"/>
</dbReference>
<dbReference type="PANTHER" id="PTHR10353:SF36">
    <property type="entry name" value="LP05116P"/>
    <property type="match status" value="1"/>
</dbReference>
<comment type="catalytic activity">
    <reaction evidence="6">
        <text>a 6-phospho-beta-D-galactoside + H2O = D-galactose 6-phosphate + an alcohol</text>
        <dbReference type="Rhea" id="RHEA:24568"/>
        <dbReference type="ChEBI" id="CHEBI:15377"/>
        <dbReference type="ChEBI" id="CHEBI:30879"/>
        <dbReference type="ChEBI" id="CHEBI:58534"/>
        <dbReference type="ChEBI" id="CHEBI:91004"/>
        <dbReference type="EC" id="3.2.1.85"/>
    </reaction>
</comment>
<reference evidence="7" key="1">
    <citation type="journal article" date="2021" name="PeerJ">
        <title>Extensive microbial diversity within the chicken gut microbiome revealed by metagenomics and culture.</title>
        <authorList>
            <person name="Gilroy R."/>
            <person name="Ravi A."/>
            <person name="Getino M."/>
            <person name="Pursley I."/>
            <person name="Horton D.L."/>
            <person name="Alikhan N.F."/>
            <person name="Baker D."/>
            <person name="Gharbi K."/>
            <person name="Hall N."/>
            <person name="Watson M."/>
            <person name="Adriaenssens E.M."/>
            <person name="Foster-Nyarko E."/>
            <person name="Jarju S."/>
            <person name="Secka A."/>
            <person name="Antonio M."/>
            <person name="Oren A."/>
            <person name="Chaudhuri R.R."/>
            <person name="La Ragione R."/>
            <person name="Hildebrand F."/>
            <person name="Pallen M.J."/>
        </authorList>
    </citation>
    <scope>NUCLEOTIDE SEQUENCE</scope>
    <source>
        <strain evidence="7">CHK174-6876</strain>
    </source>
</reference>
<dbReference type="RefSeq" id="WP_270335136.1">
    <property type="nucleotide sequence ID" value="NZ_CP113926.1"/>
</dbReference>
<dbReference type="EMBL" id="DYXG01000093">
    <property type="protein sequence ID" value="HJE97767.1"/>
    <property type="molecule type" value="Genomic_DNA"/>
</dbReference>
<evidence type="ECO:0000313" key="7">
    <source>
        <dbReference type="EMBL" id="HJE97767.1"/>
    </source>
</evidence>
<keyword evidence="2 5" id="KW-0378">Hydrolase</keyword>
<dbReference type="SUPFAM" id="SSF51445">
    <property type="entry name" value="(Trans)glycosidases"/>
    <property type="match status" value="1"/>
</dbReference>
<dbReference type="Proteomes" id="UP000707535">
    <property type="component" value="Unassembled WGS sequence"/>
</dbReference>
<dbReference type="InterPro" id="IPR001360">
    <property type="entry name" value="Glyco_hydro_1"/>
</dbReference>
<keyword evidence="3 5" id="KW-0326">Glycosidase</keyword>
<organism evidence="7 8">
    <name type="scientific">Ligilactobacillus acidipiscis</name>
    <dbReference type="NCBI Taxonomy" id="89059"/>
    <lineage>
        <taxon>Bacteria</taxon>
        <taxon>Bacillati</taxon>
        <taxon>Bacillota</taxon>
        <taxon>Bacilli</taxon>
        <taxon>Lactobacillales</taxon>
        <taxon>Lactobacillaceae</taxon>
        <taxon>Ligilactobacillus</taxon>
    </lineage>
</organism>
<feature type="active site" description="Nucleophile" evidence="4">
    <location>
        <position position="376"/>
    </location>
</feature>
<evidence type="ECO:0000256" key="3">
    <source>
        <dbReference type="ARBA" id="ARBA00023295"/>
    </source>
</evidence>
<name>A0A921FBL4_9LACO</name>
<comment type="similarity">
    <text evidence="1">Belongs to the glycosyl hydrolase 1 family.</text>
</comment>
<dbReference type="PROSITE" id="PS00572">
    <property type="entry name" value="GLYCOSYL_HYDROL_F1_1"/>
    <property type="match status" value="1"/>
</dbReference>
<dbReference type="Gene3D" id="3.20.20.80">
    <property type="entry name" value="Glycosidases"/>
    <property type="match status" value="1"/>
</dbReference>
<dbReference type="AlphaFoldDB" id="A0A921FBL4"/>
<dbReference type="PRINTS" id="PR00131">
    <property type="entry name" value="GLHYDRLASE1"/>
</dbReference>
<dbReference type="InterPro" id="IPR017853">
    <property type="entry name" value="GH"/>
</dbReference>
<dbReference type="GO" id="GO:0019512">
    <property type="term" value="P:lactose catabolic process via tagatose-6-phosphate"/>
    <property type="evidence" value="ECO:0007669"/>
    <property type="project" value="InterPro"/>
</dbReference>
<protein>
    <recommendedName>
        <fullName evidence="6">6-phospho-beta-galactosidase</fullName>
        <ecNumber evidence="6">3.2.1.85</ecNumber>
    </recommendedName>
</protein>
<dbReference type="NCBIfam" id="NF010036">
    <property type="entry name" value="PRK13511.1"/>
    <property type="match status" value="1"/>
</dbReference>
<sequence length="471" mass="54087">MIMKFPTDFYFGGATAAFQTEGAVKEGNKGEVLWEPYLKKQGRFDPEPACDFFHRYPEDLKLSADFGLNSIRISIAWTRIFPTGSGKPEQAGIAYYHQMFAECRKNGIEPFVTLHHFDTPETLHQTGDWLNEENITKFVDYAKFCFQEFSEINYWITINEPTSMAVQQYTTGTFPPGEKYNFHKTFQAEHNLNLAHARVVNAFRELNINGQIGVVHALQTVYPFDPTNKGDQHAAKLQDVLDNRLFLDGTLGGEYSQETLDLMNEILAANQQEQIKITASEIEELKKAADQLDFVGVNYYFSKYMKEYHGISETIHNGTGKKGSSISRLQGVGESGVPDGIEMTDWDWPINPQGLYDQLDRIHTNYPKVQDIYITENGLGLKEERPAAGEILDDQKRIDYIRLHLQEVLRAINNGINVKGYFVWSLQDMFSWTNGYSKRYGLFFVDFETQERLPKKSAYWFKELTASHELK</sequence>
<evidence type="ECO:0000313" key="8">
    <source>
        <dbReference type="Proteomes" id="UP000707535"/>
    </source>
</evidence>
<accession>A0A921FBL4</accession>
<dbReference type="PROSITE" id="PS00653">
    <property type="entry name" value="GLYCOSYL_HYDROL_F1_2"/>
    <property type="match status" value="1"/>
</dbReference>
<dbReference type="NCBIfam" id="TIGR01233">
    <property type="entry name" value="lacG"/>
    <property type="match status" value="1"/>
</dbReference>
<gene>
    <name evidence="7" type="primary">lacG</name>
    <name evidence="7" type="ORF">K8V00_09105</name>
</gene>
<dbReference type="EC" id="3.2.1.85" evidence="6"/>
<dbReference type="GO" id="GO:0008422">
    <property type="term" value="F:beta-glucosidase activity"/>
    <property type="evidence" value="ECO:0007669"/>
    <property type="project" value="TreeGrafter"/>
</dbReference>
<dbReference type="InterPro" id="IPR033132">
    <property type="entry name" value="GH_1_N_CS"/>
</dbReference>
<evidence type="ECO:0000256" key="1">
    <source>
        <dbReference type="ARBA" id="ARBA00010838"/>
    </source>
</evidence>
<reference evidence="7" key="2">
    <citation type="submission" date="2021-09" db="EMBL/GenBank/DDBJ databases">
        <authorList>
            <person name="Gilroy R."/>
        </authorList>
    </citation>
    <scope>NUCLEOTIDE SEQUENCE</scope>
    <source>
        <strain evidence="7">CHK174-6876</strain>
    </source>
</reference>
<dbReference type="InterPro" id="IPR005928">
    <property type="entry name" value="6P-beta-galactosidase"/>
</dbReference>
<proteinExistence type="inferred from homology"/>
<dbReference type="Pfam" id="PF00232">
    <property type="entry name" value="Glyco_hydro_1"/>
    <property type="match status" value="1"/>
</dbReference>
<evidence type="ECO:0000256" key="5">
    <source>
        <dbReference type="RuleBase" id="RU004468"/>
    </source>
</evidence>
<dbReference type="GO" id="GO:0005829">
    <property type="term" value="C:cytosol"/>
    <property type="evidence" value="ECO:0007669"/>
    <property type="project" value="TreeGrafter"/>
</dbReference>